<comment type="caution">
    <text evidence="3">The sequence shown here is derived from an EMBL/GenBank/DDBJ whole genome shotgun (WGS) entry which is preliminary data.</text>
</comment>
<dbReference type="AlphaFoldDB" id="A0A1Q8E758"/>
<dbReference type="EC" id="5.3.1.30" evidence="2"/>
<dbReference type="Proteomes" id="UP000186890">
    <property type="component" value="Unassembled WGS sequence"/>
</dbReference>
<dbReference type="InterPro" id="IPR014710">
    <property type="entry name" value="RmlC-like_jellyroll"/>
</dbReference>
<evidence type="ECO:0000313" key="4">
    <source>
        <dbReference type="Proteomes" id="UP000186890"/>
    </source>
</evidence>
<proteinExistence type="predicted"/>
<reference evidence="4" key="1">
    <citation type="submission" date="2016-12" db="EMBL/GenBank/DDBJ databases">
        <authorList>
            <person name="Gulvik C.A."/>
        </authorList>
    </citation>
    <scope>NUCLEOTIDE SEQUENCE [LARGE SCALE GENOMIC DNA]</scope>
    <source>
        <strain evidence="4">NED12-00049-6B</strain>
    </source>
</reference>
<dbReference type="PANTHER" id="PTHR39193:SF1">
    <property type="entry name" value="5-DEOXY-GLUCURONATE ISOMERASE"/>
    <property type="match status" value="1"/>
</dbReference>
<dbReference type="OrthoDB" id="9799936at2"/>
<gene>
    <name evidence="3" type="ORF">BU202_06185</name>
</gene>
<evidence type="ECO:0000256" key="1">
    <source>
        <dbReference type="ARBA" id="ARBA00023235"/>
    </source>
</evidence>
<evidence type="ECO:0000313" key="3">
    <source>
        <dbReference type="EMBL" id="OLF47616.1"/>
    </source>
</evidence>
<dbReference type="PANTHER" id="PTHR39193">
    <property type="entry name" value="5-DEOXY-GLUCURONATE ISOMERASE"/>
    <property type="match status" value="1"/>
</dbReference>
<keyword evidence="4" id="KW-1185">Reference proteome</keyword>
<dbReference type="InterPro" id="IPR011051">
    <property type="entry name" value="RmlC_Cupin_sf"/>
</dbReference>
<sequence length="271" mass="31014">MQVIKHPIYFPVTEGVELIQYVNHENSRMQYTAVEVYELKADAELMIATGQEECCAVVLCGQASLYVDSDTSFLHLGTRQSVFEKKPTDSVYLGIENQSKLVADTDCRILLAKSRTTVKKPVTLIPHTEVEIEFRGKNQNQRCVHTMLSDASDISDRLLVVEVYTDSGHFSSYPPHKHDEDNLPQESLLEEIYYHEINPSQGFVFQRVYTDDRLLDSSLSCHNKDIVLVPKGYHPVGVPDGYESYYLNIMAGPHKVWKFTDDPDHQWTKNR</sequence>
<keyword evidence="1 3" id="KW-0413">Isomerase</keyword>
<dbReference type="GO" id="GO:0008880">
    <property type="term" value="F:glucuronate isomerase activity"/>
    <property type="evidence" value="ECO:0007669"/>
    <property type="project" value="InterPro"/>
</dbReference>
<dbReference type="SUPFAM" id="SSF51182">
    <property type="entry name" value="RmlC-like cupins"/>
    <property type="match status" value="1"/>
</dbReference>
<dbReference type="Pfam" id="PF04962">
    <property type="entry name" value="KduI"/>
    <property type="match status" value="1"/>
</dbReference>
<dbReference type="PIRSF" id="PIRSF036628">
    <property type="entry name" value="IolB"/>
    <property type="match status" value="1"/>
</dbReference>
<organism evidence="3 4">
    <name type="scientific">Streptococcus cuniculi</name>
    <dbReference type="NCBI Taxonomy" id="1432788"/>
    <lineage>
        <taxon>Bacteria</taxon>
        <taxon>Bacillati</taxon>
        <taxon>Bacillota</taxon>
        <taxon>Bacilli</taxon>
        <taxon>Lactobacillales</taxon>
        <taxon>Streptococcaceae</taxon>
        <taxon>Streptococcus</taxon>
    </lineage>
</organism>
<dbReference type="EMBL" id="MSJM01000005">
    <property type="protein sequence ID" value="OLF47616.1"/>
    <property type="molecule type" value="Genomic_DNA"/>
</dbReference>
<dbReference type="GO" id="GO:0102482">
    <property type="term" value="F:5-deoxy-D-glucuronate isomerase activity"/>
    <property type="evidence" value="ECO:0007669"/>
    <property type="project" value="UniProtKB-EC"/>
</dbReference>
<dbReference type="GO" id="GO:0019310">
    <property type="term" value="P:inositol catabolic process"/>
    <property type="evidence" value="ECO:0007669"/>
    <property type="project" value="UniProtKB-UniRule"/>
</dbReference>
<name>A0A1Q8E758_9STRE</name>
<dbReference type="Gene3D" id="2.60.120.10">
    <property type="entry name" value="Jelly Rolls"/>
    <property type="match status" value="2"/>
</dbReference>
<dbReference type="InterPro" id="IPR024203">
    <property type="entry name" value="Deoxy-glucuronate_isom_IolB"/>
</dbReference>
<evidence type="ECO:0000256" key="2">
    <source>
        <dbReference type="NCBIfam" id="TIGR04378"/>
    </source>
</evidence>
<dbReference type="RefSeq" id="WP_075104923.1">
    <property type="nucleotide sequence ID" value="NZ_MSJM01000005.1"/>
</dbReference>
<protein>
    <recommendedName>
        <fullName evidence="2">5-deoxy-glucuronate isomerase</fullName>
        <ecNumber evidence="2">5.3.1.30</ecNumber>
    </recommendedName>
</protein>
<dbReference type="InterPro" id="IPR021120">
    <property type="entry name" value="KduI/IolB_isomerase"/>
</dbReference>
<dbReference type="NCBIfam" id="TIGR04378">
    <property type="entry name" value="myo_inos_iolB"/>
    <property type="match status" value="1"/>
</dbReference>
<accession>A0A1Q8E758</accession>